<evidence type="ECO:0000256" key="1">
    <source>
        <dbReference type="ARBA" id="ARBA00004370"/>
    </source>
</evidence>
<evidence type="ECO:0000256" key="2">
    <source>
        <dbReference type="ARBA" id="ARBA00022737"/>
    </source>
</evidence>
<gene>
    <name evidence="8" type="ORF">pdam_00018762</name>
</gene>
<keyword evidence="3 5" id="KW-0106">Calcium</keyword>
<dbReference type="Proteomes" id="UP000275408">
    <property type="component" value="Unassembled WGS sequence"/>
</dbReference>
<dbReference type="GO" id="GO:0045296">
    <property type="term" value="F:cadherin binding"/>
    <property type="evidence" value="ECO:0007669"/>
    <property type="project" value="TreeGrafter"/>
</dbReference>
<dbReference type="GO" id="GO:0007156">
    <property type="term" value="P:homophilic cell adhesion via plasma membrane adhesion molecules"/>
    <property type="evidence" value="ECO:0007669"/>
    <property type="project" value="InterPro"/>
</dbReference>
<evidence type="ECO:0000313" key="8">
    <source>
        <dbReference type="EMBL" id="RMX47384.1"/>
    </source>
</evidence>
<sequence length="89" mass="9909">MMVQTNRSFTEVSATDHGNPPFKGTAIAHITVTDVNDNKPRFLQSNYGKPILENVQPATVLEVSTVDDDEESFREKCLGPLQSEHVCFD</sequence>
<proteinExistence type="predicted"/>
<feature type="region of interest" description="Disordered" evidence="6">
    <location>
        <begin position="1"/>
        <end position="21"/>
    </location>
</feature>
<protein>
    <recommendedName>
        <fullName evidence="7">Cadherin domain-containing protein</fullName>
    </recommendedName>
</protein>
<dbReference type="CDD" id="cd11304">
    <property type="entry name" value="Cadherin_repeat"/>
    <property type="match status" value="1"/>
</dbReference>
<reference evidence="8 9" key="1">
    <citation type="journal article" date="2018" name="Sci. Rep.">
        <title>Comparative analysis of the Pocillopora damicornis genome highlights role of immune system in coral evolution.</title>
        <authorList>
            <person name="Cunning R."/>
            <person name="Bay R.A."/>
            <person name="Gillette P."/>
            <person name="Baker A.C."/>
            <person name="Traylor-Knowles N."/>
        </authorList>
    </citation>
    <scope>NUCLEOTIDE SEQUENCE [LARGE SCALE GENOMIC DNA]</scope>
    <source>
        <strain evidence="8">RSMAS</strain>
        <tissue evidence="8">Whole animal</tissue>
    </source>
</reference>
<dbReference type="SUPFAM" id="SSF49313">
    <property type="entry name" value="Cadherin-like"/>
    <property type="match status" value="1"/>
</dbReference>
<evidence type="ECO:0000256" key="5">
    <source>
        <dbReference type="PROSITE-ProRule" id="PRU00043"/>
    </source>
</evidence>
<dbReference type="GO" id="GO:0016342">
    <property type="term" value="C:catenin complex"/>
    <property type="evidence" value="ECO:0007669"/>
    <property type="project" value="TreeGrafter"/>
</dbReference>
<dbReference type="EMBL" id="RCHS01002423">
    <property type="protein sequence ID" value="RMX47384.1"/>
    <property type="molecule type" value="Genomic_DNA"/>
</dbReference>
<dbReference type="InterPro" id="IPR020894">
    <property type="entry name" value="Cadherin_CS"/>
</dbReference>
<keyword evidence="2" id="KW-0677">Repeat</keyword>
<dbReference type="Gene3D" id="2.60.40.60">
    <property type="entry name" value="Cadherins"/>
    <property type="match status" value="2"/>
</dbReference>
<dbReference type="GO" id="GO:0005509">
    <property type="term" value="F:calcium ion binding"/>
    <property type="evidence" value="ECO:0007669"/>
    <property type="project" value="UniProtKB-UniRule"/>
</dbReference>
<dbReference type="PROSITE" id="PS50268">
    <property type="entry name" value="CADHERIN_2"/>
    <property type="match status" value="1"/>
</dbReference>
<feature type="compositionally biased region" description="Polar residues" evidence="6">
    <location>
        <begin position="1"/>
        <end position="13"/>
    </location>
</feature>
<evidence type="ECO:0000256" key="4">
    <source>
        <dbReference type="ARBA" id="ARBA00023136"/>
    </source>
</evidence>
<accession>A0A3M6U1I4</accession>
<keyword evidence="4" id="KW-0472">Membrane</keyword>
<evidence type="ECO:0000256" key="6">
    <source>
        <dbReference type="SAM" id="MobiDB-lite"/>
    </source>
</evidence>
<dbReference type="AlphaFoldDB" id="A0A3M6U1I4"/>
<dbReference type="PRINTS" id="PR00205">
    <property type="entry name" value="CADHERIN"/>
</dbReference>
<comment type="caution">
    <text evidence="8">The sequence shown here is derived from an EMBL/GenBank/DDBJ whole genome shotgun (WGS) entry which is preliminary data.</text>
</comment>
<evidence type="ECO:0000256" key="3">
    <source>
        <dbReference type="ARBA" id="ARBA00022837"/>
    </source>
</evidence>
<dbReference type="STRING" id="46731.A0A3M6U1I4"/>
<comment type="subcellular location">
    <subcellularLocation>
        <location evidence="1">Membrane</location>
    </subcellularLocation>
</comment>
<dbReference type="PROSITE" id="PS00232">
    <property type="entry name" value="CADHERIN_1"/>
    <property type="match status" value="1"/>
</dbReference>
<keyword evidence="9" id="KW-1185">Reference proteome</keyword>
<dbReference type="GO" id="GO:0016477">
    <property type="term" value="P:cell migration"/>
    <property type="evidence" value="ECO:0007669"/>
    <property type="project" value="TreeGrafter"/>
</dbReference>
<dbReference type="PANTHER" id="PTHR24027">
    <property type="entry name" value="CADHERIN-23"/>
    <property type="match status" value="1"/>
</dbReference>
<dbReference type="InterPro" id="IPR002126">
    <property type="entry name" value="Cadherin-like_dom"/>
</dbReference>
<evidence type="ECO:0000259" key="7">
    <source>
        <dbReference type="PROSITE" id="PS50268"/>
    </source>
</evidence>
<dbReference type="PANTHER" id="PTHR24027:SF438">
    <property type="entry name" value="CADHERIN 23"/>
    <property type="match status" value="1"/>
</dbReference>
<dbReference type="InterPro" id="IPR015919">
    <property type="entry name" value="Cadherin-like_sf"/>
</dbReference>
<evidence type="ECO:0000313" key="9">
    <source>
        <dbReference type="Proteomes" id="UP000275408"/>
    </source>
</evidence>
<feature type="domain" description="Cadherin" evidence="7">
    <location>
        <begin position="12"/>
        <end position="42"/>
    </location>
</feature>
<dbReference type="InterPro" id="IPR039808">
    <property type="entry name" value="Cadherin"/>
</dbReference>
<name>A0A3M6U1I4_POCDA</name>
<organism evidence="8 9">
    <name type="scientific">Pocillopora damicornis</name>
    <name type="common">Cauliflower coral</name>
    <name type="synonym">Millepora damicornis</name>
    <dbReference type="NCBI Taxonomy" id="46731"/>
    <lineage>
        <taxon>Eukaryota</taxon>
        <taxon>Metazoa</taxon>
        <taxon>Cnidaria</taxon>
        <taxon>Anthozoa</taxon>
        <taxon>Hexacorallia</taxon>
        <taxon>Scleractinia</taxon>
        <taxon>Astrocoeniina</taxon>
        <taxon>Pocilloporidae</taxon>
        <taxon>Pocillopora</taxon>
    </lineage>
</organism>
<dbReference type="GO" id="GO:0008013">
    <property type="term" value="F:beta-catenin binding"/>
    <property type="evidence" value="ECO:0007669"/>
    <property type="project" value="TreeGrafter"/>
</dbReference>